<evidence type="ECO:0000313" key="2">
    <source>
        <dbReference type="WBParaSite" id="RSKR_0000919200.1"/>
    </source>
</evidence>
<organism evidence="1 2">
    <name type="scientific">Rhabditophanes sp. KR3021</name>
    <dbReference type="NCBI Taxonomy" id="114890"/>
    <lineage>
        <taxon>Eukaryota</taxon>
        <taxon>Metazoa</taxon>
        <taxon>Ecdysozoa</taxon>
        <taxon>Nematoda</taxon>
        <taxon>Chromadorea</taxon>
        <taxon>Rhabditida</taxon>
        <taxon>Tylenchina</taxon>
        <taxon>Panagrolaimomorpha</taxon>
        <taxon>Strongyloidoidea</taxon>
        <taxon>Alloionematidae</taxon>
        <taxon>Rhabditophanes</taxon>
    </lineage>
</organism>
<accession>A0AC35U9K8</accession>
<protein>
    <submittedName>
        <fullName evidence="2">IgGFc_binding domain-containing protein</fullName>
    </submittedName>
</protein>
<proteinExistence type="predicted"/>
<reference evidence="2" key="1">
    <citation type="submission" date="2016-11" db="UniProtKB">
        <authorList>
            <consortium name="WormBaseParasite"/>
        </authorList>
    </citation>
    <scope>IDENTIFICATION</scope>
    <source>
        <strain evidence="2">KR3021</strain>
    </source>
</reference>
<evidence type="ECO:0000313" key="1">
    <source>
        <dbReference type="Proteomes" id="UP000095286"/>
    </source>
</evidence>
<dbReference type="WBParaSite" id="RSKR_0000919200.1">
    <property type="protein sequence ID" value="RSKR_0000919200.1"/>
    <property type="gene ID" value="RSKR_0000919200"/>
</dbReference>
<sequence length="480" mass="53669">MKLSILLFLAFCANFIYCADSDGKKFVFSFVGDDDITASLITNVIVIPLVKDSYCTFKYIQATDYSPATLQKTAYFGKTNEFSFDPRQVYLESMDEEYKFQNFYIKDFRIFATCTEDVKLIGRISDHVKGWGDLFEIPSIPSFSGTNFIFSVPTGFGNGKGTISFLPIIVGERITINYVGYLNNEWFANETVNYDTGVGHDQRYVYVYPALADIYDSATIAIRSSHPIMVTFASALTASSDHDDDTCGASCMLDYTTFFVPPAVYKMCHGPNITSPDQRLMTNDFTTSVYITPPATQFDDCYEKFKMIVYEKSNNSTKGAGSVSSTGDSAIPLLNYPEIASSAISGLMPMYRFGSIFNPRGVGPTGYGHFAHYIPSIQEWVTGNTQFYSLANNCFIEFFADVIGSNLNYIRLDGKPLNNYSLNNLYYFGTTYGHFIMPVQGFGIHTFQNPGNYVLYVICQNVNSAYNAAGYVTGFNQRKV</sequence>
<dbReference type="Proteomes" id="UP000095286">
    <property type="component" value="Unplaced"/>
</dbReference>
<name>A0AC35U9K8_9BILA</name>